<organism evidence="1">
    <name type="scientific">Myoviridae sp. ctGk74</name>
    <dbReference type="NCBI Taxonomy" id="2825073"/>
    <lineage>
        <taxon>Viruses</taxon>
        <taxon>Duplodnaviria</taxon>
        <taxon>Heunggongvirae</taxon>
        <taxon>Uroviricota</taxon>
        <taxon>Caudoviricetes</taxon>
    </lineage>
</organism>
<dbReference type="Pfam" id="PF21825">
    <property type="entry name" value="crAss001_48"/>
    <property type="match status" value="1"/>
</dbReference>
<dbReference type="EMBL" id="BK016175">
    <property type="protein sequence ID" value="DAF99961.1"/>
    <property type="molecule type" value="Genomic_DNA"/>
</dbReference>
<protein>
    <submittedName>
        <fullName evidence="1">Uncharacterized protein</fullName>
    </submittedName>
</protein>
<proteinExistence type="predicted"/>
<dbReference type="InterPro" id="IPR054052">
    <property type="entry name" value="Y16Q-like"/>
</dbReference>
<evidence type="ECO:0000313" key="1">
    <source>
        <dbReference type="EMBL" id="DAF99961.1"/>
    </source>
</evidence>
<accession>A0A8S5UZP1</accession>
<sequence length="82" mass="9904">MNITPKQKMEDIKMDYKERMRNEYIELKDKYDKLHRMLVKYDAGKLNFTPTCPIELLREQAATMGKYLYILETRALIEEVEL</sequence>
<name>A0A8S5UZP1_9CAUD</name>
<reference evidence="1" key="1">
    <citation type="journal article" date="2021" name="Proc. Natl. Acad. Sci. U.S.A.">
        <title>A Catalog of Tens of Thousands of Viruses from Human Metagenomes Reveals Hidden Associations with Chronic Diseases.</title>
        <authorList>
            <person name="Tisza M.J."/>
            <person name="Buck C.B."/>
        </authorList>
    </citation>
    <scope>NUCLEOTIDE SEQUENCE</scope>
    <source>
        <strain evidence="1">CtGk74</strain>
    </source>
</reference>